<dbReference type="RefSeq" id="WP_011400350.1">
    <property type="nucleotide sequence ID" value="NC_007645.1"/>
</dbReference>
<keyword evidence="3" id="KW-1185">Reference proteome</keyword>
<evidence type="ECO:0000313" key="3">
    <source>
        <dbReference type="Proteomes" id="UP000000238"/>
    </source>
</evidence>
<protein>
    <submittedName>
        <fullName evidence="2">Histone acetyltransferase HPA2/related acetyltransferase</fullName>
    </submittedName>
</protein>
<dbReference type="HOGENOM" id="CLU_120432_0_0_6"/>
<dbReference type="OrthoDB" id="187903at2"/>
<gene>
    <name evidence="2" type="ordered locus">HCH_06667</name>
</gene>
<name>Q2S7S6_HAHCH</name>
<organism evidence="2 3">
    <name type="scientific">Hahella chejuensis (strain KCTC 2396)</name>
    <dbReference type="NCBI Taxonomy" id="349521"/>
    <lineage>
        <taxon>Bacteria</taxon>
        <taxon>Pseudomonadati</taxon>
        <taxon>Pseudomonadota</taxon>
        <taxon>Gammaproteobacteria</taxon>
        <taxon>Oceanospirillales</taxon>
        <taxon>Hahellaceae</taxon>
        <taxon>Hahella</taxon>
    </lineage>
</organism>
<dbReference type="eggNOG" id="COG0454">
    <property type="taxonomic scope" value="Bacteria"/>
</dbReference>
<dbReference type="STRING" id="349521.HCH_06667"/>
<evidence type="ECO:0000259" key="1">
    <source>
        <dbReference type="Pfam" id="PF00583"/>
    </source>
</evidence>
<dbReference type="Proteomes" id="UP000000238">
    <property type="component" value="Chromosome"/>
</dbReference>
<keyword evidence="2" id="KW-0808">Transferase</keyword>
<dbReference type="InterPro" id="IPR000182">
    <property type="entry name" value="GNAT_dom"/>
</dbReference>
<dbReference type="KEGG" id="hch:HCH_06667"/>
<proteinExistence type="predicted"/>
<feature type="domain" description="N-acetyltransferase" evidence="1">
    <location>
        <begin position="33"/>
        <end position="137"/>
    </location>
</feature>
<dbReference type="Pfam" id="PF00583">
    <property type="entry name" value="Acetyltransf_1"/>
    <property type="match status" value="1"/>
</dbReference>
<dbReference type="InterPro" id="IPR016181">
    <property type="entry name" value="Acyl_CoA_acyltransferase"/>
</dbReference>
<dbReference type="SUPFAM" id="SSF55729">
    <property type="entry name" value="Acyl-CoA N-acyltransferases (Nat)"/>
    <property type="match status" value="1"/>
</dbReference>
<sequence>MAKITRVAGAAIHPWLDELAKLRIKIFREFPYLYDGDMEYERNYLANYAESANSLFVLAQEGNKVIGVSTGLPLSDADEEFQQPFRDRRISPGNVFYFGESVLEKAFRGQGLGHCFFDERESFAKELGYSITAFCTVVRPLDHPLRPPGYRPMDLFWVKRGYIKYPNMVTQYSWKDIGDSAATSKSMIFWLRPGA</sequence>
<dbReference type="GO" id="GO:0016747">
    <property type="term" value="F:acyltransferase activity, transferring groups other than amino-acyl groups"/>
    <property type="evidence" value="ECO:0007669"/>
    <property type="project" value="InterPro"/>
</dbReference>
<dbReference type="AlphaFoldDB" id="Q2S7S6"/>
<dbReference type="EMBL" id="CP000155">
    <property type="protein sequence ID" value="ABC33298.1"/>
    <property type="molecule type" value="Genomic_DNA"/>
</dbReference>
<evidence type="ECO:0000313" key="2">
    <source>
        <dbReference type="EMBL" id="ABC33298.1"/>
    </source>
</evidence>
<dbReference type="Gene3D" id="3.40.630.30">
    <property type="match status" value="1"/>
</dbReference>
<accession>Q2S7S6</accession>
<reference evidence="2 3" key="1">
    <citation type="journal article" date="2005" name="Nucleic Acids Res.">
        <title>Genomic blueprint of Hahella chejuensis, a marine microbe producing an algicidal agent.</title>
        <authorList>
            <person name="Jeong H."/>
            <person name="Yim J.H."/>
            <person name="Lee C."/>
            <person name="Choi S.-H."/>
            <person name="Park Y.K."/>
            <person name="Yoon S.H."/>
            <person name="Hur C.-G."/>
            <person name="Kang H.-Y."/>
            <person name="Kim D."/>
            <person name="Lee H.H."/>
            <person name="Park K.H."/>
            <person name="Park S.-H."/>
            <person name="Park H.-S."/>
            <person name="Lee H.K."/>
            <person name="Oh T.K."/>
            <person name="Kim J.F."/>
        </authorList>
    </citation>
    <scope>NUCLEOTIDE SEQUENCE [LARGE SCALE GENOMIC DNA]</scope>
    <source>
        <strain evidence="2 3">KCTC 2396</strain>
    </source>
</reference>